<dbReference type="EMBL" id="JANJYI010000008">
    <property type="protein sequence ID" value="KAK2638894.1"/>
    <property type="molecule type" value="Genomic_DNA"/>
</dbReference>
<name>A0AAD9WPG0_9ROSI</name>
<proteinExistence type="predicted"/>
<accession>A0AAD9WPG0</accession>
<reference evidence="1" key="1">
    <citation type="journal article" date="2023" name="Plant J.">
        <title>Genome sequences and population genomics provide insights into the demographic history, inbreeding, and mutation load of two 'living fossil' tree species of Dipteronia.</title>
        <authorList>
            <person name="Feng Y."/>
            <person name="Comes H.P."/>
            <person name="Chen J."/>
            <person name="Zhu S."/>
            <person name="Lu R."/>
            <person name="Zhang X."/>
            <person name="Li P."/>
            <person name="Qiu J."/>
            <person name="Olsen K.M."/>
            <person name="Qiu Y."/>
        </authorList>
    </citation>
    <scope>NUCLEOTIDE SEQUENCE</scope>
    <source>
        <strain evidence="1">KIB01</strain>
    </source>
</reference>
<organism evidence="1 2">
    <name type="scientific">Dipteronia dyeriana</name>
    <dbReference type="NCBI Taxonomy" id="168575"/>
    <lineage>
        <taxon>Eukaryota</taxon>
        <taxon>Viridiplantae</taxon>
        <taxon>Streptophyta</taxon>
        <taxon>Embryophyta</taxon>
        <taxon>Tracheophyta</taxon>
        <taxon>Spermatophyta</taxon>
        <taxon>Magnoliopsida</taxon>
        <taxon>eudicotyledons</taxon>
        <taxon>Gunneridae</taxon>
        <taxon>Pentapetalae</taxon>
        <taxon>rosids</taxon>
        <taxon>malvids</taxon>
        <taxon>Sapindales</taxon>
        <taxon>Sapindaceae</taxon>
        <taxon>Hippocastanoideae</taxon>
        <taxon>Acereae</taxon>
        <taxon>Dipteronia</taxon>
    </lineage>
</organism>
<dbReference type="Proteomes" id="UP001280121">
    <property type="component" value="Unassembled WGS sequence"/>
</dbReference>
<evidence type="ECO:0000313" key="2">
    <source>
        <dbReference type="Proteomes" id="UP001280121"/>
    </source>
</evidence>
<gene>
    <name evidence="1" type="ORF">Ddye_026689</name>
</gene>
<keyword evidence="2" id="KW-1185">Reference proteome</keyword>
<evidence type="ECO:0000313" key="1">
    <source>
        <dbReference type="EMBL" id="KAK2638894.1"/>
    </source>
</evidence>
<comment type="caution">
    <text evidence="1">The sequence shown here is derived from an EMBL/GenBank/DDBJ whole genome shotgun (WGS) entry which is preliminary data.</text>
</comment>
<dbReference type="AlphaFoldDB" id="A0AAD9WPG0"/>
<protein>
    <submittedName>
        <fullName evidence="1">Uncharacterized protein</fullName>
    </submittedName>
</protein>
<sequence>MAKRLPHDQLFGTPYVCRSWLSATLDTLFHNSELDLRRIDSLEGKIQRSRFTHLLRIAINRCDRNWVSIHLQANTVLVTLPQFT</sequence>